<dbReference type="AlphaFoldDB" id="A0A975GQK1"/>
<dbReference type="Pfam" id="PF13614">
    <property type="entry name" value="AAA_31"/>
    <property type="match status" value="1"/>
</dbReference>
<keyword evidence="4" id="KW-0067">ATP-binding</keyword>
<evidence type="ECO:0000259" key="6">
    <source>
        <dbReference type="Pfam" id="PF13614"/>
    </source>
</evidence>
<sequence>MKLKKLLSRRKKSLWENRSAIPIENPAASSDPGFAEVDLKKAGENRCVCIFPYAKETDFYRVLREQIQQRTREKDWNTLMITSAHPGEGKTLTAINLAVTFAKAFDGNALLADCDLKHQNIQHYMGFPSKRGLADYLLDNRPLKDIIIRPDVEKLSVISGGRMIQDSSELLGSQKMKTLVAEMKSRYEDRYIFLDVPHILGKADAIALAPLADCILMVVQAGRTSVHDVRKALELIPKDKFLGFILNQM</sequence>
<reference evidence="7" key="1">
    <citation type="journal article" date="2021" name="Microb. Physiol.">
        <title>Proteogenomic Insights into the Physiology of Marine, Sulfate-Reducing, Filamentous Desulfonema limicola and Desulfonema magnum.</title>
        <authorList>
            <person name="Schnaars V."/>
            <person name="Wohlbrand L."/>
            <person name="Scheve S."/>
            <person name="Hinrichs C."/>
            <person name="Reinhardt R."/>
            <person name="Rabus R."/>
        </authorList>
    </citation>
    <scope>NUCLEOTIDE SEQUENCE</scope>
    <source>
        <strain evidence="7">4be13</strain>
    </source>
</reference>
<dbReference type="PANTHER" id="PTHR32309:SF31">
    <property type="entry name" value="CAPSULAR EXOPOLYSACCHARIDE FAMILY"/>
    <property type="match status" value="1"/>
</dbReference>
<organism evidence="7 8">
    <name type="scientific">Desulfonema magnum</name>
    <dbReference type="NCBI Taxonomy" id="45655"/>
    <lineage>
        <taxon>Bacteria</taxon>
        <taxon>Pseudomonadati</taxon>
        <taxon>Thermodesulfobacteriota</taxon>
        <taxon>Desulfobacteria</taxon>
        <taxon>Desulfobacterales</taxon>
        <taxon>Desulfococcaceae</taxon>
        <taxon>Desulfonema</taxon>
    </lineage>
</organism>
<keyword evidence="3" id="KW-0418">Kinase</keyword>
<dbReference type="InterPro" id="IPR025669">
    <property type="entry name" value="AAA_dom"/>
</dbReference>
<evidence type="ECO:0000256" key="3">
    <source>
        <dbReference type="ARBA" id="ARBA00022777"/>
    </source>
</evidence>
<evidence type="ECO:0000256" key="5">
    <source>
        <dbReference type="ARBA" id="ARBA00023137"/>
    </source>
</evidence>
<proteinExistence type="predicted"/>
<gene>
    <name evidence="7" type="ORF">dnm_060450</name>
</gene>
<evidence type="ECO:0000313" key="7">
    <source>
        <dbReference type="EMBL" id="QTA89985.1"/>
    </source>
</evidence>
<dbReference type="Proteomes" id="UP000663722">
    <property type="component" value="Chromosome"/>
</dbReference>
<dbReference type="EMBL" id="CP061800">
    <property type="protein sequence ID" value="QTA89985.1"/>
    <property type="molecule type" value="Genomic_DNA"/>
</dbReference>
<dbReference type="SUPFAM" id="SSF52540">
    <property type="entry name" value="P-loop containing nucleoside triphosphate hydrolases"/>
    <property type="match status" value="1"/>
</dbReference>
<dbReference type="PANTHER" id="PTHR32309">
    <property type="entry name" value="TYROSINE-PROTEIN KINASE"/>
    <property type="match status" value="1"/>
</dbReference>
<keyword evidence="8" id="KW-1185">Reference proteome</keyword>
<evidence type="ECO:0000256" key="4">
    <source>
        <dbReference type="ARBA" id="ARBA00022840"/>
    </source>
</evidence>
<keyword evidence="5" id="KW-0829">Tyrosine-protein kinase</keyword>
<keyword evidence="1" id="KW-0808">Transferase</keyword>
<dbReference type="CDD" id="cd05387">
    <property type="entry name" value="BY-kinase"/>
    <property type="match status" value="1"/>
</dbReference>
<protein>
    <submittedName>
        <fullName evidence="7">AAA ATPase-like domain-containing protein</fullName>
    </submittedName>
</protein>
<dbReference type="InterPro" id="IPR027417">
    <property type="entry name" value="P-loop_NTPase"/>
</dbReference>
<feature type="domain" description="AAA" evidence="6">
    <location>
        <begin position="81"/>
        <end position="236"/>
    </location>
</feature>
<keyword evidence="2" id="KW-0547">Nucleotide-binding</keyword>
<dbReference type="RefSeq" id="WP_207678381.1">
    <property type="nucleotide sequence ID" value="NZ_CP061800.1"/>
</dbReference>
<evidence type="ECO:0000256" key="2">
    <source>
        <dbReference type="ARBA" id="ARBA00022741"/>
    </source>
</evidence>
<name>A0A975GQK1_9BACT</name>
<evidence type="ECO:0000256" key="1">
    <source>
        <dbReference type="ARBA" id="ARBA00022679"/>
    </source>
</evidence>
<dbReference type="InterPro" id="IPR050445">
    <property type="entry name" value="Bact_polysacc_biosynth/exp"/>
</dbReference>
<dbReference type="Gene3D" id="3.40.50.300">
    <property type="entry name" value="P-loop containing nucleotide triphosphate hydrolases"/>
    <property type="match status" value="1"/>
</dbReference>
<evidence type="ECO:0000313" key="8">
    <source>
        <dbReference type="Proteomes" id="UP000663722"/>
    </source>
</evidence>
<dbReference type="InterPro" id="IPR005702">
    <property type="entry name" value="Wzc-like_C"/>
</dbReference>
<accession>A0A975GQK1</accession>
<dbReference type="KEGG" id="dmm:dnm_060450"/>